<dbReference type="NCBIfam" id="NF003296">
    <property type="entry name" value="PRK04296.1-1"/>
    <property type="match status" value="1"/>
</dbReference>
<evidence type="ECO:0000256" key="13">
    <source>
        <dbReference type="PIRSR" id="PIRSR035805-2"/>
    </source>
</evidence>
<dbReference type="Pfam" id="PF00265">
    <property type="entry name" value="TK"/>
    <property type="match status" value="1"/>
</dbReference>
<keyword evidence="4 11" id="KW-0237">DNA synthesis</keyword>
<evidence type="ECO:0000313" key="16">
    <source>
        <dbReference type="EMBL" id="AMC94677.1"/>
    </source>
</evidence>
<evidence type="ECO:0000256" key="7">
    <source>
        <dbReference type="ARBA" id="ARBA00022741"/>
    </source>
</evidence>
<evidence type="ECO:0000256" key="4">
    <source>
        <dbReference type="ARBA" id="ARBA00022634"/>
    </source>
</evidence>
<keyword evidence="9 11" id="KW-0862">Zinc</keyword>
<evidence type="ECO:0000256" key="10">
    <source>
        <dbReference type="ARBA" id="ARBA00022840"/>
    </source>
</evidence>
<keyword evidence="3 11" id="KW-0963">Cytoplasm</keyword>
<feature type="binding site" evidence="11">
    <location>
        <begin position="15"/>
        <end position="22"/>
    </location>
    <ligand>
        <name>ATP</name>
        <dbReference type="ChEBI" id="CHEBI:30616"/>
    </ligand>
</feature>
<dbReference type="SUPFAM" id="SSF52540">
    <property type="entry name" value="P-loop containing nucleoside triphosphate hydrolases"/>
    <property type="match status" value="1"/>
</dbReference>
<comment type="catalytic activity">
    <reaction evidence="11 14">
        <text>thymidine + ATP = dTMP + ADP + H(+)</text>
        <dbReference type="Rhea" id="RHEA:19129"/>
        <dbReference type="ChEBI" id="CHEBI:15378"/>
        <dbReference type="ChEBI" id="CHEBI:17748"/>
        <dbReference type="ChEBI" id="CHEBI:30616"/>
        <dbReference type="ChEBI" id="CHEBI:63528"/>
        <dbReference type="ChEBI" id="CHEBI:456216"/>
        <dbReference type="EC" id="2.7.1.21"/>
    </reaction>
</comment>
<evidence type="ECO:0000256" key="2">
    <source>
        <dbReference type="ARBA" id="ARBA00012118"/>
    </source>
</evidence>
<dbReference type="HAMAP" id="MF_00124">
    <property type="entry name" value="Thymidine_kinase"/>
    <property type="match status" value="1"/>
</dbReference>
<accession>A0A0X8H217</accession>
<feature type="binding site" evidence="13">
    <location>
        <begin position="171"/>
        <end position="174"/>
    </location>
    <ligand>
        <name>substrate</name>
    </ligand>
</feature>
<keyword evidence="7 11" id="KW-0547">Nucleotide-binding</keyword>
<dbReference type="GO" id="GO:0071897">
    <property type="term" value="P:DNA biosynthetic process"/>
    <property type="evidence" value="ECO:0007669"/>
    <property type="project" value="UniProtKB-KW"/>
</dbReference>
<dbReference type="Gene3D" id="3.40.50.300">
    <property type="entry name" value="P-loop containing nucleotide triphosphate hydrolases"/>
    <property type="match status" value="1"/>
</dbReference>
<feature type="active site" description="Proton acceptor" evidence="11 12">
    <location>
        <position position="89"/>
    </location>
</feature>
<dbReference type="InterPro" id="IPR001267">
    <property type="entry name" value="Thymidine_kinase"/>
</dbReference>
<keyword evidence="8 11" id="KW-0418">Kinase</keyword>
<evidence type="ECO:0000256" key="15">
    <source>
        <dbReference type="RuleBase" id="RU004165"/>
    </source>
</evidence>
<evidence type="ECO:0000256" key="6">
    <source>
        <dbReference type="ARBA" id="ARBA00022723"/>
    </source>
</evidence>
<reference evidence="16 17" key="1">
    <citation type="submission" date="2015-10" db="EMBL/GenBank/DDBJ databases">
        <title>Erysipelothrix larvae sp. LV19 isolated from the larval gut of the rhinoceros beetle, Trypoxylus dichotomus.</title>
        <authorList>
            <person name="Lim S."/>
            <person name="Kim B.-C."/>
        </authorList>
    </citation>
    <scope>NUCLEOTIDE SEQUENCE [LARGE SCALE GENOMIC DNA]</scope>
    <source>
        <strain evidence="16 17">LV19</strain>
    </source>
</reference>
<dbReference type="EC" id="2.7.1.21" evidence="2 11"/>
<evidence type="ECO:0000256" key="14">
    <source>
        <dbReference type="RuleBase" id="RU000544"/>
    </source>
</evidence>
<evidence type="ECO:0000313" key="17">
    <source>
        <dbReference type="Proteomes" id="UP000063781"/>
    </source>
</evidence>
<dbReference type="GO" id="GO:0005829">
    <property type="term" value="C:cytosol"/>
    <property type="evidence" value="ECO:0007669"/>
    <property type="project" value="TreeGrafter"/>
</dbReference>
<evidence type="ECO:0000256" key="8">
    <source>
        <dbReference type="ARBA" id="ARBA00022777"/>
    </source>
</evidence>
<comment type="subcellular location">
    <subcellularLocation>
        <location evidence="11">Cytoplasm</location>
    </subcellularLocation>
</comment>
<dbReference type="GO" id="GO:0046104">
    <property type="term" value="P:thymidine metabolic process"/>
    <property type="evidence" value="ECO:0007669"/>
    <property type="project" value="TreeGrafter"/>
</dbReference>
<keyword evidence="10 11" id="KW-0067">ATP-binding</keyword>
<dbReference type="PIRSF" id="PIRSF035805">
    <property type="entry name" value="TK_cell"/>
    <property type="match status" value="1"/>
</dbReference>
<feature type="binding site" evidence="11">
    <location>
        <position position="148"/>
    </location>
    <ligand>
        <name>Zn(2+)</name>
        <dbReference type="ChEBI" id="CHEBI:29105"/>
    </ligand>
</feature>
<dbReference type="GO" id="GO:0008270">
    <property type="term" value="F:zinc ion binding"/>
    <property type="evidence" value="ECO:0007669"/>
    <property type="project" value="UniProtKB-UniRule"/>
</dbReference>
<dbReference type="PANTHER" id="PTHR11441">
    <property type="entry name" value="THYMIDINE KINASE"/>
    <property type="match status" value="1"/>
</dbReference>
<feature type="binding site" evidence="11">
    <location>
        <position position="145"/>
    </location>
    <ligand>
        <name>Zn(2+)</name>
        <dbReference type="ChEBI" id="CHEBI:29105"/>
    </ligand>
</feature>
<dbReference type="FunFam" id="3.30.60.20:FF:000026">
    <property type="entry name" value="Thymidine kinase"/>
    <property type="match status" value="1"/>
</dbReference>
<evidence type="ECO:0000256" key="11">
    <source>
        <dbReference type="HAMAP-Rule" id="MF_00124"/>
    </source>
</evidence>
<gene>
    <name evidence="11" type="primary">tdk</name>
    <name evidence="16" type="ORF">AOC36_11055</name>
</gene>
<dbReference type="SUPFAM" id="SSF57716">
    <property type="entry name" value="Glucocorticoid receptor-like (DNA-binding domain)"/>
    <property type="match status" value="1"/>
</dbReference>
<dbReference type="KEGG" id="erl:AOC36_11055"/>
<dbReference type="GO" id="GO:0005524">
    <property type="term" value="F:ATP binding"/>
    <property type="evidence" value="ECO:0007669"/>
    <property type="project" value="UniProtKB-UniRule"/>
</dbReference>
<evidence type="ECO:0000256" key="12">
    <source>
        <dbReference type="PIRSR" id="PIRSR035805-1"/>
    </source>
</evidence>
<evidence type="ECO:0000256" key="5">
    <source>
        <dbReference type="ARBA" id="ARBA00022679"/>
    </source>
</evidence>
<dbReference type="RefSeq" id="WP_067634642.1">
    <property type="nucleotide sequence ID" value="NZ_CP013213.1"/>
</dbReference>
<name>A0A0X8H217_9FIRM</name>
<evidence type="ECO:0000256" key="9">
    <source>
        <dbReference type="ARBA" id="ARBA00022833"/>
    </source>
</evidence>
<protein>
    <recommendedName>
        <fullName evidence="2 11">Thymidine kinase</fullName>
        <ecNumber evidence="2 11">2.7.1.21</ecNumber>
    </recommendedName>
</protein>
<dbReference type="OrthoDB" id="9781579at2"/>
<organism evidence="16 17">
    <name type="scientific">Erysipelothrix larvae</name>
    <dbReference type="NCBI Taxonomy" id="1514105"/>
    <lineage>
        <taxon>Bacteria</taxon>
        <taxon>Bacillati</taxon>
        <taxon>Bacillota</taxon>
        <taxon>Erysipelotrichia</taxon>
        <taxon>Erysipelotrichales</taxon>
        <taxon>Erysipelotrichaceae</taxon>
        <taxon>Erysipelothrix</taxon>
    </lineage>
</organism>
<dbReference type="EMBL" id="CP013213">
    <property type="protein sequence ID" value="AMC94677.1"/>
    <property type="molecule type" value="Genomic_DNA"/>
</dbReference>
<feature type="binding site" evidence="13">
    <location>
        <position position="179"/>
    </location>
    <ligand>
        <name>substrate</name>
    </ligand>
</feature>
<evidence type="ECO:0000256" key="1">
    <source>
        <dbReference type="ARBA" id="ARBA00007587"/>
    </source>
</evidence>
<feature type="binding site" evidence="11">
    <location>
        <begin position="88"/>
        <end position="91"/>
    </location>
    <ligand>
        <name>ATP</name>
        <dbReference type="ChEBI" id="CHEBI:30616"/>
    </ligand>
</feature>
<evidence type="ECO:0000256" key="3">
    <source>
        <dbReference type="ARBA" id="ARBA00022490"/>
    </source>
</evidence>
<sequence length="206" mass="23022">MYHQYNPGYLEVITGCMFAGKTEELIRRINTLQFAKKNVLVFKPAIDNRYAEEFVVSHAGSQVRSIPIDNSLDVLKYIDDSIDVVAIDEVQFFDENIIAICDYLALKGLRVMVAGLDMDFRGEPFGVIPTLLTHAEFVTKLTAVCTVCGCPATRTQRLVNGKPASYNDPIVLVGASEAYEARCRHHHEVDGKPSLQKIQEELSKVK</sequence>
<dbReference type="InterPro" id="IPR020633">
    <property type="entry name" value="Thymidine_kinase_CS"/>
</dbReference>
<dbReference type="PANTHER" id="PTHR11441:SF0">
    <property type="entry name" value="THYMIDINE KINASE, CYTOSOLIC"/>
    <property type="match status" value="1"/>
</dbReference>
<feature type="binding site" evidence="11">
    <location>
        <position position="186"/>
    </location>
    <ligand>
        <name>Zn(2+)</name>
        <dbReference type="ChEBI" id="CHEBI:29105"/>
    </ligand>
</feature>
<feature type="binding site" evidence="11">
    <location>
        <position position="183"/>
    </location>
    <ligand>
        <name>Zn(2+)</name>
        <dbReference type="ChEBI" id="CHEBI:29105"/>
    </ligand>
</feature>
<dbReference type="FunFam" id="3.40.50.300:FF:000384">
    <property type="entry name" value="Thymidine kinase"/>
    <property type="match status" value="1"/>
</dbReference>
<dbReference type="Gene3D" id="3.30.60.20">
    <property type="match status" value="1"/>
</dbReference>
<dbReference type="InterPro" id="IPR027417">
    <property type="entry name" value="P-loop_NTPase"/>
</dbReference>
<dbReference type="STRING" id="1514105.AOC36_11055"/>
<comment type="similarity">
    <text evidence="1 11 15">Belongs to the thymidine kinase family.</text>
</comment>
<comment type="subunit">
    <text evidence="11">Homotetramer.</text>
</comment>
<keyword evidence="6 11" id="KW-0479">Metal-binding</keyword>
<dbReference type="PROSITE" id="PS00603">
    <property type="entry name" value="TK_CELLULAR_TYPE"/>
    <property type="match status" value="1"/>
</dbReference>
<keyword evidence="5 11" id="KW-0808">Transferase</keyword>
<dbReference type="AlphaFoldDB" id="A0A0X8H217"/>
<dbReference type="Proteomes" id="UP000063781">
    <property type="component" value="Chromosome"/>
</dbReference>
<dbReference type="GO" id="GO:0004797">
    <property type="term" value="F:thymidine kinase activity"/>
    <property type="evidence" value="ECO:0007669"/>
    <property type="project" value="UniProtKB-UniRule"/>
</dbReference>
<proteinExistence type="inferred from homology"/>
<keyword evidence="17" id="KW-1185">Reference proteome</keyword>